<sequence>MPLTAPIDHTRTYISVVIGCCLAALAHFATRHTDPVAGDFQHRFPFGGCYKDGNKAATYFPKRDFLPSSRLIFGRIEIFGIITVLVLLILLSNKRGTNRCERCHASHH</sequence>
<comment type="function">
    <text evidence="1">Plays a role in viral cell-to-cell propagation, by facilitating genome transport to neighboring plant cells through plasmosdesmata,.</text>
</comment>
<keyword evidence="7" id="KW-1043">Host membrane</keyword>
<evidence type="ECO:0000256" key="9">
    <source>
        <dbReference type="ARBA" id="ARBA00023031"/>
    </source>
</evidence>
<evidence type="ECO:0000256" key="13">
    <source>
        <dbReference type="SAM" id="Phobius"/>
    </source>
</evidence>
<dbReference type="Pfam" id="PF01307">
    <property type="entry name" value="Plant_vir_prot"/>
    <property type="match status" value="1"/>
</dbReference>
<comment type="subcellular location">
    <subcellularLocation>
        <location evidence="2">Host endoplasmic reticulum membrane</location>
    </subcellularLocation>
</comment>
<dbReference type="GO" id="GO:0046740">
    <property type="term" value="P:transport of virus in host, cell to cell"/>
    <property type="evidence" value="ECO:0007669"/>
    <property type="project" value="UniProtKB-KW"/>
</dbReference>
<dbReference type="InterPro" id="IPR001896">
    <property type="entry name" value="Plant_vir_prot"/>
</dbReference>
<reference evidence="14" key="1">
    <citation type="journal article" date="2020" name="Front. Microbiol.">
        <title>Metagenomic Analysis of Plant Viruses Associated With Papaya Ringspot Disease in Carica papaya L. in Kenya.</title>
        <authorList>
            <person name="Mumo N.N."/>
            <person name="Mamati G.E."/>
            <person name="Ateka E.M."/>
            <person name="Rimberia F.K."/>
            <person name="Asudi G.O."/>
            <person name="Boykin L.M."/>
            <person name="Machuka E.M."/>
            <person name="Njuguna J.N."/>
            <person name="Pelle R."/>
            <person name="Stomeo F."/>
        </authorList>
    </citation>
    <scope>NUCLEOTIDE SEQUENCE</scope>
    <source>
        <strain evidence="14">KE-Mac-07</strain>
    </source>
</reference>
<evidence type="ECO:0000256" key="5">
    <source>
        <dbReference type="ARBA" id="ARBA00022448"/>
    </source>
</evidence>
<evidence type="ECO:0000256" key="10">
    <source>
        <dbReference type="ARBA" id="ARBA00023136"/>
    </source>
</evidence>
<keyword evidence="8 13" id="KW-1133">Transmembrane helix</keyword>
<dbReference type="EMBL" id="MK984603">
    <property type="protein sequence ID" value="QIJ97104.1"/>
    <property type="molecule type" value="Genomic_RNA"/>
</dbReference>
<evidence type="ECO:0000256" key="2">
    <source>
        <dbReference type="ARBA" id="ARBA00004625"/>
    </source>
</evidence>
<dbReference type="GO" id="GO:0044167">
    <property type="term" value="C:host cell endoplasmic reticulum membrane"/>
    <property type="evidence" value="ECO:0007669"/>
    <property type="project" value="UniProtKB-SubCell"/>
</dbReference>
<accession>A0A6G7S6T3</accession>
<keyword evidence="11" id="KW-1038">Host endoplasmic reticulum</keyword>
<keyword evidence="5" id="KW-0813">Transport</keyword>
<evidence type="ECO:0000256" key="7">
    <source>
        <dbReference type="ARBA" id="ARBA00022870"/>
    </source>
</evidence>
<evidence type="ECO:0000256" key="1">
    <source>
        <dbReference type="ARBA" id="ARBA00002252"/>
    </source>
</evidence>
<protein>
    <recommendedName>
        <fullName evidence="4">Movement protein TGB2</fullName>
    </recommendedName>
    <alternativeName>
        <fullName evidence="12">Triple gene block 2 protein</fullName>
    </alternativeName>
</protein>
<keyword evidence="6 13" id="KW-0812">Transmembrane</keyword>
<comment type="similarity">
    <text evidence="3">Belongs to the Tymovirales TGBp2 protein family.</text>
</comment>
<feature type="transmembrane region" description="Helical" evidence="13">
    <location>
        <begin position="72"/>
        <end position="92"/>
    </location>
</feature>
<organism evidence="14">
    <name type="scientific">papaya mottle-associated virus</name>
    <dbReference type="NCBI Taxonomy" id="3071214"/>
    <lineage>
        <taxon>Viruses</taxon>
        <taxon>Riboviria</taxon>
        <taxon>Orthornavirae</taxon>
        <taxon>Kitrinoviricota</taxon>
        <taxon>Alsuviricetes</taxon>
        <taxon>Tymovirales</taxon>
        <taxon>Betaflexiviridae</taxon>
        <taxon>Quinvirinae</taxon>
        <taxon>Carlavirus</taxon>
        <taxon>Carlavirus maculapapayae</taxon>
        <taxon>Carlavirus PapMaV</taxon>
    </lineage>
</organism>
<evidence type="ECO:0000256" key="6">
    <source>
        <dbReference type="ARBA" id="ARBA00022692"/>
    </source>
</evidence>
<proteinExistence type="inferred from homology"/>
<evidence type="ECO:0000256" key="3">
    <source>
        <dbReference type="ARBA" id="ARBA00010321"/>
    </source>
</evidence>
<evidence type="ECO:0000256" key="8">
    <source>
        <dbReference type="ARBA" id="ARBA00022989"/>
    </source>
</evidence>
<evidence type="ECO:0000256" key="11">
    <source>
        <dbReference type="ARBA" id="ARBA00023184"/>
    </source>
</evidence>
<keyword evidence="9" id="KW-0916">Viral movement protein</keyword>
<evidence type="ECO:0000313" key="14">
    <source>
        <dbReference type="EMBL" id="QIJ97104.1"/>
    </source>
</evidence>
<name>A0A6G7S6T3_9VIRU</name>
<evidence type="ECO:0000256" key="12">
    <source>
        <dbReference type="ARBA" id="ARBA00032240"/>
    </source>
</evidence>
<feature type="transmembrane region" description="Helical" evidence="13">
    <location>
        <begin position="12"/>
        <end position="30"/>
    </location>
</feature>
<evidence type="ECO:0000256" key="4">
    <source>
        <dbReference type="ARBA" id="ARBA00013304"/>
    </source>
</evidence>
<keyword evidence="10 13" id="KW-0472">Membrane</keyword>